<dbReference type="EMBL" id="KV426397">
    <property type="protein sequence ID" value="KZV81365.1"/>
    <property type="molecule type" value="Genomic_DNA"/>
</dbReference>
<sequence>MDRRKTSQNPDQFRDLLQRAAEGVALFHPSLDVEYGGAVGDCGYVESGRFWKLFNVFDPPPGIPGLAPPEHGARRTEILPNNGVLKSSNTSSFSLRGGLPFSSPPFEIEASLKVSHNEASVAFLAYGGQSHEVDEWRDTKTLKDYLLKHEDAIIAAFNMTPVASYGLLLLFGTTRVSAWCGGVAHAFGSSVQANIRVTLVGIDIVEGAVTSETANRSASTQTDWAITRGPLDTADGDSLPKYCVVVRPIVVRRRERLWKRATAMLEVRASSGNSSRSQDTGTKNTNSSTASTASSPTSEQAPPKGSSTPEMDSVASFSSMSDDEFENVSVNLLAQILDNVLGEDAAISVAVADWNIVSAYAQTYDELPDILCRKIYNIREDGTSAQRIAEVTGLLPPSNEATAVQEEATGTIYFGFEEHDLNTLVLPDAADSHIVPHLSVADAGSNEETEGRQSLPIFKFAIGHRVLVSGSRPATILGFEFTPSGQPLAVVQYLNGAQDRILPHALTRFGT</sequence>
<dbReference type="AlphaFoldDB" id="A0A165BWF3"/>
<feature type="compositionally biased region" description="Polar residues" evidence="1">
    <location>
        <begin position="270"/>
        <end position="279"/>
    </location>
</feature>
<accession>A0A165BWF3</accession>
<name>A0A165BWF3_EXIGL</name>
<keyword evidence="3" id="KW-1185">Reference proteome</keyword>
<feature type="compositionally biased region" description="Low complexity" evidence="1">
    <location>
        <begin position="280"/>
        <end position="298"/>
    </location>
</feature>
<gene>
    <name evidence="2" type="ORF">EXIGLDRAFT_844656</name>
</gene>
<organism evidence="2 3">
    <name type="scientific">Exidia glandulosa HHB12029</name>
    <dbReference type="NCBI Taxonomy" id="1314781"/>
    <lineage>
        <taxon>Eukaryota</taxon>
        <taxon>Fungi</taxon>
        <taxon>Dikarya</taxon>
        <taxon>Basidiomycota</taxon>
        <taxon>Agaricomycotina</taxon>
        <taxon>Agaricomycetes</taxon>
        <taxon>Auriculariales</taxon>
        <taxon>Exidiaceae</taxon>
        <taxon>Exidia</taxon>
    </lineage>
</organism>
<feature type="region of interest" description="Disordered" evidence="1">
    <location>
        <begin position="268"/>
        <end position="319"/>
    </location>
</feature>
<feature type="compositionally biased region" description="Polar residues" evidence="1">
    <location>
        <begin position="305"/>
        <end position="319"/>
    </location>
</feature>
<evidence type="ECO:0000313" key="2">
    <source>
        <dbReference type="EMBL" id="KZV81365.1"/>
    </source>
</evidence>
<dbReference type="Proteomes" id="UP000077266">
    <property type="component" value="Unassembled WGS sequence"/>
</dbReference>
<proteinExistence type="predicted"/>
<dbReference type="InParanoid" id="A0A165BWF3"/>
<dbReference type="OrthoDB" id="3222453at2759"/>
<dbReference type="STRING" id="1314781.A0A165BWF3"/>
<reference evidence="2 3" key="1">
    <citation type="journal article" date="2016" name="Mol. Biol. Evol.">
        <title>Comparative Genomics of Early-Diverging Mushroom-Forming Fungi Provides Insights into the Origins of Lignocellulose Decay Capabilities.</title>
        <authorList>
            <person name="Nagy L.G."/>
            <person name="Riley R."/>
            <person name="Tritt A."/>
            <person name="Adam C."/>
            <person name="Daum C."/>
            <person name="Floudas D."/>
            <person name="Sun H."/>
            <person name="Yadav J.S."/>
            <person name="Pangilinan J."/>
            <person name="Larsson K.H."/>
            <person name="Matsuura K."/>
            <person name="Barry K."/>
            <person name="Labutti K."/>
            <person name="Kuo R."/>
            <person name="Ohm R.A."/>
            <person name="Bhattacharya S.S."/>
            <person name="Shirouzu T."/>
            <person name="Yoshinaga Y."/>
            <person name="Martin F.M."/>
            <person name="Grigoriev I.V."/>
            <person name="Hibbett D.S."/>
        </authorList>
    </citation>
    <scope>NUCLEOTIDE SEQUENCE [LARGE SCALE GENOMIC DNA]</scope>
    <source>
        <strain evidence="2 3">HHB12029</strain>
    </source>
</reference>
<protein>
    <submittedName>
        <fullName evidence="2">Uncharacterized protein</fullName>
    </submittedName>
</protein>
<evidence type="ECO:0000256" key="1">
    <source>
        <dbReference type="SAM" id="MobiDB-lite"/>
    </source>
</evidence>
<evidence type="ECO:0000313" key="3">
    <source>
        <dbReference type="Proteomes" id="UP000077266"/>
    </source>
</evidence>